<accession>A0A6C0LW87</accession>
<dbReference type="EMBL" id="MN740583">
    <property type="protein sequence ID" value="QHU35116.1"/>
    <property type="molecule type" value="Genomic_DNA"/>
</dbReference>
<evidence type="ECO:0000256" key="2">
    <source>
        <dbReference type="ARBA" id="ARBA00006155"/>
    </source>
</evidence>
<dbReference type="InterPro" id="IPR036784">
    <property type="entry name" value="AK/P_DHK_N_sf"/>
</dbReference>
<evidence type="ECO:0000256" key="6">
    <source>
        <dbReference type="ARBA" id="ARBA00022840"/>
    </source>
</evidence>
<dbReference type="Gene3D" id="1.20.140.20">
    <property type="entry name" value="Alpha-ketoacid/pyruvate dehydrogenase kinase, N-terminal domain"/>
    <property type="match status" value="1"/>
</dbReference>
<dbReference type="GO" id="GO:0010906">
    <property type="term" value="P:regulation of glucose metabolic process"/>
    <property type="evidence" value="ECO:0007669"/>
    <property type="project" value="TreeGrafter"/>
</dbReference>
<dbReference type="InterPro" id="IPR005467">
    <property type="entry name" value="His_kinase_dom"/>
</dbReference>
<evidence type="ECO:0000256" key="1">
    <source>
        <dbReference type="ARBA" id="ARBA00004173"/>
    </source>
</evidence>
<name>A0A6C0LW87_9ZZZZ</name>
<evidence type="ECO:0000313" key="11">
    <source>
        <dbReference type="EMBL" id="QHU35116.1"/>
    </source>
</evidence>
<comment type="subcellular location">
    <subcellularLocation>
        <location evidence="1">Mitochondrion</location>
    </subcellularLocation>
</comment>
<dbReference type="PROSITE" id="PS50109">
    <property type="entry name" value="HIS_KIN"/>
    <property type="match status" value="1"/>
</dbReference>
<dbReference type="EC" id="2.7.11.2" evidence="8"/>
<keyword evidence="5" id="KW-0418">Kinase</keyword>
<dbReference type="GO" id="GO:0005739">
    <property type="term" value="C:mitochondrion"/>
    <property type="evidence" value="ECO:0007669"/>
    <property type="project" value="UniProtKB-SubCell"/>
</dbReference>
<dbReference type="SUPFAM" id="SSF69012">
    <property type="entry name" value="alpha-ketoacid dehydrogenase kinase, N-terminal domain"/>
    <property type="match status" value="1"/>
</dbReference>
<feature type="domain" description="Histidine kinase" evidence="10">
    <location>
        <begin position="210"/>
        <end position="333"/>
    </location>
</feature>
<reference evidence="11" key="1">
    <citation type="journal article" date="2020" name="Nature">
        <title>Giant virus diversity and host interactions through global metagenomics.</title>
        <authorList>
            <person name="Schulz F."/>
            <person name="Roux S."/>
            <person name="Paez-Espino D."/>
            <person name="Jungbluth S."/>
            <person name="Walsh D.A."/>
            <person name="Denef V.J."/>
            <person name="McMahon K.D."/>
            <person name="Konstantinidis K.T."/>
            <person name="Eloe-Fadrosh E.A."/>
            <person name="Kyrpides N.C."/>
            <person name="Woyke T."/>
        </authorList>
    </citation>
    <scope>NUCLEOTIDE SEQUENCE</scope>
    <source>
        <strain evidence="11">GVMAG-S-1017745-26</strain>
    </source>
</reference>
<dbReference type="InterPro" id="IPR036890">
    <property type="entry name" value="HATPase_C_sf"/>
</dbReference>
<keyword evidence="6" id="KW-0067">ATP-binding</keyword>
<dbReference type="InterPro" id="IPR039028">
    <property type="entry name" value="BCKD/PDK"/>
</dbReference>
<keyword evidence="4" id="KW-0547">Nucleotide-binding</keyword>
<dbReference type="GO" id="GO:0004740">
    <property type="term" value="F:pyruvate dehydrogenase (acetyl-transferring) kinase activity"/>
    <property type="evidence" value="ECO:0007669"/>
    <property type="project" value="UniProtKB-EC"/>
</dbReference>
<dbReference type="Pfam" id="PF02518">
    <property type="entry name" value="HATPase_c"/>
    <property type="match status" value="1"/>
</dbReference>
<proteinExistence type="inferred from homology"/>
<comment type="catalytic activity">
    <reaction evidence="9">
        <text>L-seryl-[pyruvate dehydrogenase E1 alpha subunit] + ATP = O-phospho-L-seryl-[pyruvate dehydrogenase E1 alpha subunit] + ADP + H(+)</text>
        <dbReference type="Rhea" id="RHEA:23052"/>
        <dbReference type="Rhea" id="RHEA-COMP:13689"/>
        <dbReference type="Rhea" id="RHEA-COMP:13690"/>
        <dbReference type="ChEBI" id="CHEBI:15378"/>
        <dbReference type="ChEBI" id="CHEBI:29999"/>
        <dbReference type="ChEBI" id="CHEBI:30616"/>
        <dbReference type="ChEBI" id="CHEBI:83421"/>
        <dbReference type="ChEBI" id="CHEBI:456216"/>
        <dbReference type="EC" id="2.7.11.2"/>
    </reaction>
</comment>
<dbReference type="PANTHER" id="PTHR11947">
    <property type="entry name" value="PYRUVATE DEHYDROGENASE KINASE"/>
    <property type="match status" value="1"/>
</dbReference>
<sequence length="340" mass="38971">MKNIINIIKKNIIKPSTPLKIIKSYHQPINNQYLINQSNFLKKELEIRLSHRIRDLINLPYGLPLTDEISTLTESYIVSLEKVNKNKIINNSIDVNNFTDVLLSIRNRHTNAEFQVSNSIQKIKYFDLINNKTLNKHLDKYFLERIGVRTLIGQQISSVKENKNIVQKCYIKNIILDSVADINISSDRIYHDTPNINVNIDPKIHILYIPSHIYYIVNEITKNSVISHFSNNMEEKPINIDVSEGQDDIIIKISDSGLGFPRKKINKIMSYYYSSNPIEITPELELTNTPILGGLGVGLPLAKVYSQYLGGNIFINPIENHGTEVLIYLDKTENAIENLI</sequence>
<organism evidence="11">
    <name type="scientific">viral metagenome</name>
    <dbReference type="NCBI Taxonomy" id="1070528"/>
    <lineage>
        <taxon>unclassified sequences</taxon>
        <taxon>metagenomes</taxon>
        <taxon>organismal metagenomes</taxon>
    </lineage>
</organism>
<keyword evidence="7" id="KW-0496">Mitochondrion</keyword>
<dbReference type="InterPro" id="IPR018955">
    <property type="entry name" value="BCDHK/PDK_N"/>
</dbReference>
<evidence type="ECO:0000256" key="7">
    <source>
        <dbReference type="ARBA" id="ARBA00023128"/>
    </source>
</evidence>
<dbReference type="Gene3D" id="3.30.565.10">
    <property type="entry name" value="Histidine kinase-like ATPase, C-terminal domain"/>
    <property type="match status" value="1"/>
</dbReference>
<dbReference type="SUPFAM" id="SSF55874">
    <property type="entry name" value="ATPase domain of HSP90 chaperone/DNA topoisomerase II/histidine kinase"/>
    <property type="match status" value="1"/>
</dbReference>
<dbReference type="SMART" id="SM00387">
    <property type="entry name" value="HATPase_c"/>
    <property type="match status" value="1"/>
</dbReference>
<evidence type="ECO:0000256" key="9">
    <source>
        <dbReference type="ARBA" id="ARBA00048201"/>
    </source>
</evidence>
<comment type="similarity">
    <text evidence="2">Belongs to the PDK/BCKDK protein kinase family.</text>
</comment>
<evidence type="ECO:0000256" key="8">
    <source>
        <dbReference type="ARBA" id="ARBA00039078"/>
    </source>
</evidence>
<protein>
    <recommendedName>
        <fullName evidence="8">[pyruvate dehydrogenase (acetyl-transferring)] kinase</fullName>
        <ecNumber evidence="8">2.7.11.2</ecNumber>
    </recommendedName>
</protein>
<dbReference type="GO" id="GO:0005524">
    <property type="term" value="F:ATP binding"/>
    <property type="evidence" value="ECO:0007669"/>
    <property type="project" value="UniProtKB-KW"/>
</dbReference>
<dbReference type="AlphaFoldDB" id="A0A6C0LW87"/>
<evidence type="ECO:0000256" key="5">
    <source>
        <dbReference type="ARBA" id="ARBA00022777"/>
    </source>
</evidence>
<dbReference type="InterPro" id="IPR004358">
    <property type="entry name" value="Sig_transdc_His_kin-like_C"/>
</dbReference>
<evidence type="ECO:0000259" key="10">
    <source>
        <dbReference type="PROSITE" id="PS50109"/>
    </source>
</evidence>
<keyword evidence="3" id="KW-0808">Transferase</keyword>
<dbReference type="Pfam" id="PF10436">
    <property type="entry name" value="BCDHK_Adom3"/>
    <property type="match status" value="1"/>
</dbReference>
<evidence type="ECO:0000256" key="4">
    <source>
        <dbReference type="ARBA" id="ARBA00022741"/>
    </source>
</evidence>
<evidence type="ECO:0000256" key="3">
    <source>
        <dbReference type="ARBA" id="ARBA00022679"/>
    </source>
</evidence>
<dbReference type="PRINTS" id="PR00344">
    <property type="entry name" value="BCTRLSENSOR"/>
</dbReference>
<dbReference type="PANTHER" id="PTHR11947:SF3">
    <property type="entry name" value="[PYRUVATE DEHYDROGENASE (ACETYL-TRANSFERRING)] KINASE, MITOCHONDRIAL"/>
    <property type="match status" value="1"/>
</dbReference>
<dbReference type="InterPro" id="IPR003594">
    <property type="entry name" value="HATPase_dom"/>
</dbReference>